<organism evidence="1 2">
    <name type="scientific">Brassica cretica</name>
    <name type="common">Mustard</name>
    <dbReference type="NCBI Taxonomy" id="69181"/>
    <lineage>
        <taxon>Eukaryota</taxon>
        <taxon>Viridiplantae</taxon>
        <taxon>Streptophyta</taxon>
        <taxon>Embryophyta</taxon>
        <taxon>Tracheophyta</taxon>
        <taxon>Spermatophyta</taxon>
        <taxon>Magnoliopsida</taxon>
        <taxon>eudicotyledons</taxon>
        <taxon>Gunneridae</taxon>
        <taxon>Pentapetalae</taxon>
        <taxon>rosids</taxon>
        <taxon>malvids</taxon>
        <taxon>Brassicales</taxon>
        <taxon>Brassicaceae</taxon>
        <taxon>Brassiceae</taxon>
        <taxon>Brassica</taxon>
    </lineage>
</organism>
<dbReference type="AlphaFoldDB" id="A0A8S9HP01"/>
<comment type="caution">
    <text evidence="1">The sequence shown here is derived from an EMBL/GenBank/DDBJ whole genome shotgun (WGS) entry which is preliminary data.</text>
</comment>
<protein>
    <submittedName>
        <fullName evidence="1">Uncharacterized protein</fullName>
    </submittedName>
</protein>
<evidence type="ECO:0000313" key="1">
    <source>
        <dbReference type="EMBL" id="KAF2559839.1"/>
    </source>
</evidence>
<dbReference type="Proteomes" id="UP000712281">
    <property type="component" value="Unassembled WGS sequence"/>
</dbReference>
<evidence type="ECO:0000313" key="2">
    <source>
        <dbReference type="Proteomes" id="UP000712281"/>
    </source>
</evidence>
<reference evidence="1" key="1">
    <citation type="submission" date="2019-12" db="EMBL/GenBank/DDBJ databases">
        <title>Genome sequencing and annotation of Brassica cretica.</title>
        <authorList>
            <person name="Studholme D.J."/>
            <person name="Sarris P.F."/>
        </authorList>
    </citation>
    <scope>NUCLEOTIDE SEQUENCE</scope>
    <source>
        <strain evidence="1">PFS-001/15</strain>
        <tissue evidence="1">Leaf</tissue>
    </source>
</reference>
<accession>A0A8S9HP01</accession>
<dbReference type="Pfam" id="PF05056">
    <property type="entry name" value="DUF674"/>
    <property type="match status" value="2"/>
</dbReference>
<sequence>MAGTEFSDEPVFKLKLLVDKEKNKVVLAEKYQQNQNSQPATIGCFNNLYKSVVDMSTEDFLTEPCRHILLNPINAKERECKRLKFMEKDINTMEGCPKEIFGSGKKSFIILDNMEVGFCSIVLTLKALRGLGYTDLNKLDEMLVDVGTSFAGMLILFGYSLDGCVLDETELM</sequence>
<gene>
    <name evidence="1" type="ORF">F2Q68_00013581</name>
</gene>
<dbReference type="PANTHER" id="PTHR33103">
    <property type="entry name" value="OS01G0153900 PROTEIN"/>
    <property type="match status" value="1"/>
</dbReference>
<name>A0A8S9HP01_BRACR</name>
<proteinExistence type="predicted"/>
<dbReference type="PANTHER" id="PTHR33103:SF115">
    <property type="entry name" value="DUF674 FAMILY PROTEIN"/>
    <property type="match status" value="1"/>
</dbReference>
<dbReference type="InterPro" id="IPR007750">
    <property type="entry name" value="DUF674"/>
</dbReference>
<dbReference type="EMBL" id="QGKW02001940">
    <property type="protein sequence ID" value="KAF2559839.1"/>
    <property type="molecule type" value="Genomic_DNA"/>
</dbReference>